<dbReference type="InterPro" id="IPR036291">
    <property type="entry name" value="NAD(P)-bd_dom_sf"/>
</dbReference>
<feature type="domain" description="NAD-dependent epimerase/dehydratase" evidence="1">
    <location>
        <begin position="6"/>
        <end position="230"/>
    </location>
</feature>
<dbReference type="Proteomes" id="UP000255355">
    <property type="component" value="Unassembled WGS sequence"/>
</dbReference>
<dbReference type="GO" id="GO:0005737">
    <property type="term" value="C:cytoplasm"/>
    <property type="evidence" value="ECO:0007669"/>
    <property type="project" value="TreeGrafter"/>
</dbReference>
<dbReference type="InterPro" id="IPR051783">
    <property type="entry name" value="NAD(P)-dependent_oxidoreduct"/>
</dbReference>
<evidence type="ECO:0000259" key="1">
    <source>
        <dbReference type="Pfam" id="PF01370"/>
    </source>
</evidence>
<dbReference type="PANTHER" id="PTHR48079:SF6">
    <property type="entry name" value="NAD(P)-BINDING DOMAIN-CONTAINING PROTEIN-RELATED"/>
    <property type="match status" value="1"/>
</dbReference>
<organism evidence="2 3">
    <name type="scientific">Nocardia mexicana</name>
    <dbReference type="NCBI Taxonomy" id="279262"/>
    <lineage>
        <taxon>Bacteria</taxon>
        <taxon>Bacillati</taxon>
        <taxon>Actinomycetota</taxon>
        <taxon>Actinomycetes</taxon>
        <taxon>Mycobacteriales</taxon>
        <taxon>Nocardiaceae</taxon>
        <taxon>Nocardia</taxon>
    </lineage>
</organism>
<evidence type="ECO:0000313" key="3">
    <source>
        <dbReference type="Proteomes" id="UP000255355"/>
    </source>
</evidence>
<dbReference type="GO" id="GO:0004029">
    <property type="term" value="F:aldehyde dehydrogenase (NAD+) activity"/>
    <property type="evidence" value="ECO:0007669"/>
    <property type="project" value="TreeGrafter"/>
</dbReference>
<dbReference type="AlphaFoldDB" id="A0A370GU55"/>
<dbReference type="Gene3D" id="3.40.50.720">
    <property type="entry name" value="NAD(P)-binding Rossmann-like Domain"/>
    <property type="match status" value="1"/>
</dbReference>
<reference evidence="2 3" key="1">
    <citation type="submission" date="2018-07" db="EMBL/GenBank/DDBJ databases">
        <title>Genomic Encyclopedia of Type Strains, Phase IV (KMG-IV): sequencing the most valuable type-strain genomes for metagenomic binning, comparative biology and taxonomic classification.</title>
        <authorList>
            <person name="Goeker M."/>
        </authorList>
    </citation>
    <scope>NUCLEOTIDE SEQUENCE [LARGE SCALE GENOMIC DNA]</scope>
    <source>
        <strain evidence="2 3">DSM 44952</strain>
    </source>
</reference>
<dbReference type="STRING" id="1210089.GCA_001613165_04372"/>
<keyword evidence="3" id="KW-1185">Reference proteome</keyword>
<name>A0A370GU55_9NOCA</name>
<dbReference type="InterPro" id="IPR001509">
    <property type="entry name" value="Epimerase_deHydtase"/>
</dbReference>
<dbReference type="SUPFAM" id="SSF51735">
    <property type="entry name" value="NAD(P)-binding Rossmann-fold domains"/>
    <property type="match status" value="1"/>
</dbReference>
<accession>A0A370GU55</accession>
<sequence length="325" mass="35057">MHPDSLVLGAAGFIGRNLVAELLRRGHTVAAAFRGPATRLTDWLDAESVDRRNLLTFESDITHPNLGLDPLPSVRDVYNCAANMAFGLTEQQARLDNVTGALHVVDYTATLPQRRRLVHITGYRAGLPGAEAASHAAGSYEASKIEADAVVRRRATELDVPLTIASPSTVIGKGQYFGLTDLVRNLHRGRLLAIPGRRDSFVPVVDVEYLAAFLASLPEHADTAGATYNILDPATPDLPDMVALLAAHLGVKAPRRTIPVGIVSRLPRFLTRTDSEALGFISSERYDTTTAEAHARNAGLTMPPVDKALRAWADHLVAANFGERP</sequence>
<comment type="caution">
    <text evidence="2">The sequence shown here is derived from an EMBL/GenBank/DDBJ whole genome shotgun (WGS) entry which is preliminary data.</text>
</comment>
<protein>
    <submittedName>
        <fullName evidence="2">Nucleoside-diphosphate-sugar epimerase</fullName>
    </submittedName>
</protein>
<evidence type="ECO:0000313" key="2">
    <source>
        <dbReference type="EMBL" id="RDI47228.1"/>
    </source>
</evidence>
<dbReference type="EMBL" id="QQAZ01000009">
    <property type="protein sequence ID" value="RDI47228.1"/>
    <property type="molecule type" value="Genomic_DNA"/>
</dbReference>
<proteinExistence type="predicted"/>
<dbReference type="OrthoDB" id="5241256at2"/>
<dbReference type="Pfam" id="PF01370">
    <property type="entry name" value="Epimerase"/>
    <property type="match status" value="1"/>
</dbReference>
<gene>
    <name evidence="2" type="ORF">DFR68_109227</name>
</gene>
<dbReference type="PANTHER" id="PTHR48079">
    <property type="entry name" value="PROTEIN YEEZ"/>
    <property type="match status" value="1"/>
</dbReference>
<dbReference type="RefSeq" id="WP_068022525.1">
    <property type="nucleotide sequence ID" value="NZ_QQAZ01000009.1"/>
</dbReference>